<dbReference type="KEGG" id="ifn:GM661_18010"/>
<dbReference type="InterPro" id="IPR012547">
    <property type="entry name" value="PDDEXK_9"/>
</dbReference>
<dbReference type="PANTHER" id="PTHR34825:SF2">
    <property type="entry name" value="AAA-ATPASE-LIKE DOMAIN-CONTAINING PROTEIN"/>
    <property type="match status" value="1"/>
</dbReference>
<sequence>MLDDLTSGFNIASNITMNKLFNEMLGFTEKEVRGIIKKLAIDIDLNKEELLFELRKNYNGYLFNKDSRERVYNPDMVLHFFSQWLMTGDYPDQLIDDNVRTDYGRLNRLVANEANREVLEDIIIEEGIVADIITRFSFDMMYDEDYFVSLLFYMGLLTIGEIRYGKTRLEIPNHVTRVIFWEYFERRLKNQYQISYDVEEMAKSIWQMGFDGEIEPFLSYISENVLQKLSNRDLINFFDEKYIKLVLFSYLVTSNLYRPVSETEVENGYIDIYLERDIRMPDVKYEWIIELKYLKKNEQDKLAEVKRGGLKQLARYAASHKFKNKDNIKQALLIFIGKDEYELIV</sequence>
<accession>A0A8A7KCY9</accession>
<dbReference type="EMBL" id="CP046640">
    <property type="protein sequence ID" value="QTL99713.1"/>
    <property type="molecule type" value="Genomic_DNA"/>
</dbReference>
<organism evidence="1 2">
    <name type="scientific">Iocasia fonsfrigidae</name>
    <dbReference type="NCBI Taxonomy" id="2682810"/>
    <lineage>
        <taxon>Bacteria</taxon>
        <taxon>Bacillati</taxon>
        <taxon>Bacillota</taxon>
        <taxon>Clostridia</taxon>
        <taxon>Halanaerobiales</taxon>
        <taxon>Halanaerobiaceae</taxon>
        <taxon>Iocasia</taxon>
    </lineage>
</organism>
<keyword evidence="2" id="KW-1185">Reference proteome</keyword>
<dbReference type="AlphaFoldDB" id="A0A8A7KCY9"/>
<evidence type="ECO:0000313" key="2">
    <source>
        <dbReference type="Proteomes" id="UP000665020"/>
    </source>
</evidence>
<dbReference type="Pfam" id="PF08011">
    <property type="entry name" value="PDDEXK_9"/>
    <property type="match status" value="1"/>
</dbReference>
<dbReference type="PANTHER" id="PTHR34825">
    <property type="entry name" value="CONSERVED PROTEIN, WITH A WEAK D-GALACTARATE DEHYDRATASE/ALTRONATE HYDROLASE DOMAIN"/>
    <property type="match status" value="1"/>
</dbReference>
<gene>
    <name evidence="1" type="ORF">GM661_18010</name>
</gene>
<evidence type="ECO:0000313" key="1">
    <source>
        <dbReference type="EMBL" id="QTL99713.1"/>
    </source>
</evidence>
<name>A0A8A7KCY9_9FIRM</name>
<protein>
    <submittedName>
        <fullName evidence="1">AAA family ATPase</fullName>
    </submittedName>
</protein>
<reference evidence="1" key="1">
    <citation type="submission" date="2019-12" db="EMBL/GenBank/DDBJ databases">
        <authorList>
            <person name="zhang j."/>
            <person name="sun C.M."/>
        </authorList>
    </citation>
    <scope>NUCLEOTIDE SEQUENCE</scope>
    <source>
        <strain evidence="1">NS-1</strain>
    </source>
</reference>
<proteinExistence type="predicted"/>
<dbReference type="Proteomes" id="UP000665020">
    <property type="component" value="Chromosome"/>
</dbReference>